<comment type="caution">
    <text evidence="1">The sequence shown here is derived from an EMBL/GenBank/DDBJ whole genome shotgun (WGS) entry which is preliminary data.</text>
</comment>
<dbReference type="Proteomes" id="UP000187406">
    <property type="component" value="Unassembled WGS sequence"/>
</dbReference>
<organism evidence="1 2">
    <name type="scientific">Cephalotus follicularis</name>
    <name type="common">Albany pitcher plant</name>
    <dbReference type="NCBI Taxonomy" id="3775"/>
    <lineage>
        <taxon>Eukaryota</taxon>
        <taxon>Viridiplantae</taxon>
        <taxon>Streptophyta</taxon>
        <taxon>Embryophyta</taxon>
        <taxon>Tracheophyta</taxon>
        <taxon>Spermatophyta</taxon>
        <taxon>Magnoliopsida</taxon>
        <taxon>eudicotyledons</taxon>
        <taxon>Gunneridae</taxon>
        <taxon>Pentapetalae</taxon>
        <taxon>rosids</taxon>
        <taxon>fabids</taxon>
        <taxon>Oxalidales</taxon>
        <taxon>Cephalotaceae</taxon>
        <taxon>Cephalotus</taxon>
    </lineage>
</organism>
<name>A0A1Q3B9G1_CEPFO</name>
<dbReference type="EMBL" id="BDDD01000361">
    <property type="protein sequence ID" value="GAV64661.1"/>
    <property type="molecule type" value="Genomic_DNA"/>
</dbReference>
<accession>A0A1Q3B9G1</accession>
<dbReference type="InParanoid" id="A0A1Q3B9G1"/>
<evidence type="ECO:0000313" key="2">
    <source>
        <dbReference type="Proteomes" id="UP000187406"/>
    </source>
</evidence>
<protein>
    <submittedName>
        <fullName evidence="1">Uncharacterized protein</fullName>
    </submittedName>
</protein>
<evidence type="ECO:0000313" key="1">
    <source>
        <dbReference type="EMBL" id="GAV64661.1"/>
    </source>
</evidence>
<dbReference type="AlphaFoldDB" id="A0A1Q3B9G1"/>
<keyword evidence="2" id="KW-1185">Reference proteome</keyword>
<sequence>MLDQVFVDVVGGDRHGRVQTMGIVAVPPSSKSRTSYSQASQSNFEARIRAEYEERFNDLQTNLQQQISDPQRQIAELMTLCVLKMLHLQDFIRQFLLLLLVSAKSDLFTKL</sequence>
<proteinExistence type="predicted"/>
<gene>
    <name evidence="1" type="ORF">CFOL_v3_08179</name>
</gene>
<reference evidence="2" key="1">
    <citation type="submission" date="2016-04" db="EMBL/GenBank/DDBJ databases">
        <title>Cephalotus genome sequencing.</title>
        <authorList>
            <person name="Fukushima K."/>
            <person name="Hasebe M."/>
            <person name="Fang X."/>
        </authorList>
    </citation>
    <scope>NUCLEOTIDE SEQUENCE [LARGE SCALE GENOMIC DNA]</scope>
    <source>
        <strain evidence="2">cv. St1</strain>
    </source>
</reference>